<dbReference type="KEGG" id="llh:I41_28920"/>
<protein>
    <submittedName>
        <fullName evidence="1">Uncharacterized protein</fullName>
    </submittedName>
</protein>
<gene>
    <name evidence="1" type="ORF">I41_28920</name>
</gene>
<proteinExistence type="predicted"/>
<dbReference type="AlphaFoldDB" id="A0A517TZA7"/>
<dbReference type="OrthoDB" id="302418at2"/>
<organism evidence="1 2">
    <name type="scientific">Lacipirellula limnantheis</name>
    <dbReference type="NCBI Taxonomy" id="2528024"/>
    <lineage>
        <taxon>Bacteria</taxon>
        <taxon>Pseudomonadati</taxon>
        <taxon>Planctomycetota</taxon>
        <taxon>Planctomycetia</taxon>
        <taxon>Pirellulales</taxon>
        <taxon>Lacipirellulaceae</taxon>
        <taxon>Lacipirellula</taxon>
    </lineage>
</organism>
<dbReference type="RefSeq" id="WP_145433257.1">
    <property type="nucleotide sequence ID" value="NZ_CP036339.1"/>
</dbReference>
<evidence type="ECO:0000313" key="2">
    <source>
        <dbReference type="Proteomes" id="UP000317909"/>
    </source>
</evidence>
<keyword evidence="2" id="KW-1185">Reference proteome</keyword>
<accession>A0A517TZA7</accession>
<sequence>MASEDDFNPLSPFRIIAEYPHSGSLKALYKELNALSGINRLRHSPGSNFEFWFRGYNFRIEQVDGHVGVWGNDDNCPVETHLAILRLLIEALRPQQ</sequence>
<reference evidence="1 2" key="1">
    <citation type="submission" date="2019-02" db="EMBL/GenBank/DDBJ databases">
        <title>Deep-cultivation of Planctomycetes and their phenomic and genomic characterization uncovers novel biology.</title>
        <authorList>
            <person name="Wiegand S."/>
            <person name="Jogler M."/>
            <person name="Boedeker C."/>
            <person name="Pinto D."/>
            <person name="Vollmers J."/>
            <person name="Rivas-Marin E."/>
            <person name="Kohn T."/>
            <person name="Peeters S.H."/>
            <person name="Heuer A."/>
            <person name="Rast P."/>
            <person name="Oberbeckmann S."/>
            <person name="Bunk B."/>
            <person name="Jeske O."/>
            <person name="Meyerdierks A."/>
            <person name="Storesund J.E."/>
            <person name="Kallscheuer N."/>
            <person name="Luecker S."/>
            <person name="Lage O.M."/>
            <person name="Pohl T."/>
            <person name="Merkel B.J."/>
            <person name="Hornburger P."/>
            <person name="Mueller R.-W."/>
            <person name="Bruemmer F."/>
            <person name="Labrenz M."/>
            <person name="Spormann A.M."/>
            <person name="Op den Camp H."/>
            <person name="Overmann J."/>
            <person name="Amann R."/>
            <person name="Jetten M.S.M."/>
            <person name="Mascher T."/>
            <person name="Medema M.H."/>
            <person name="Devos D.P."/>
            <person name="Kaster A.-K."/>
            <person name="Ovreas L."/>
            <person name="Rohde M."/>
            <person name="Galperin M.Y."/>
            <person name="Jogler C."/>
        </authorList>
    </citation>
    <scope>NUCLEOTIDE SEQUENCE [LARGE SCALE GENOMIC DNA]</scope>
    <source>
        <strain evidence="1 2">I41</strain>
    </source>
</reference>
<evidence type="ECO:0000313" key="1">
    <source>
        <dbReference type="EMBL" id="QDT73702.1"/>
    </source>
</evidence>
<dbReference type="EMBL" id="CP036339">
    <property type="protein sequence ID" value="QDT73702.1"/>
    <property type="molecule type" value="Genomic_DNA"/>
</dbReference>
<name>A0A517TZA7_9BACT</name>
<dbReference type="Proteomes" id="UP000317909">
    <property type="component" value="Chromosome"/>
</dbReference>